<proteinExistence type="predicted"/>
<dbReference type="Proteomes" id="UP001153678">
    <property type="component" value="Unassembled WGS sequence"/>
</dbReference>
<name>A0A9W4SJM9_9GLOM</name>
<sequence length="517" mass="60810">MAVLVDDCLLEIFEYLENDPRSLHFCVLVNRRWCQHAISVLWRNPWKYRQEGSLKNLIDVYISLLPEKTQNKLLRDEIIDSPLFKKLTFEYSKFLESIVLSELVDDIVHWIHNKPIRIPDYSFNYKPQRKRDAAKNHTKEIWDELYADNDRIIIQKANFKYSKKNLTYELLKFFLTNSTNIDALYTTNPSIKSFCYIMEIIERNPVTKNLIDNLRKLQFGSNVIHLLPRTLCNVEYLELENCNLCSDGLRNFINAQNNLKELSVKISKARGDIKKTLDIISSKVSITRLIIDDSPGTCFILKGFENLTELIITYNEQYNISFWKHMAKASLRNLKKLIINYNYTIYYDLIAKFIDNSSCDLEQFIINTKIQEDQSVADLYIGSISRHCPSLKVFQGVINESNLSAFSHLLKCTNLKILHLYPTQKMCQFDGFMKAIMENSSDNLSRLYLETGWKLMKLGSFKNFMNERNSSGLKPISFHCHKNFVNRRSIFLNLCEDYKRKDYLIDYHLYGNLNSYD</sequence>
<reference evidence="1" key="1">
    <citation type="submission" date="2022-08" db="EMBL/GenBank/DDBJ databases">
        <authorList>
            <person name="Kallberg Y."/>
            <person name="Tangrot J."/>
            <person name="Rosling A."/>
        </authorList>
    </citation>
    <scope>NUCLEOTIDE SEQUENCE</scope>
    <source>
        <strain evidence="1">Wild A</strain>
    </source>
</reference>
<evidence type="ECO:0000313" key="1">
    <source>
        <dbReference type="EMBL" id="CAI2171510.1"/>
    </source>
</evidence>
<dbReference type="InterPro" id="IPR036047">
    <property type="entry name" value="F-box-like_dom_sf"/>
</dbReference>
<comment type="caution">
    <text evidence="1">The sequence shown here is derived from an EMBL/GenBank/DDBJ whole genome shotgun (WGS) entry which is preliminary data.</text>
</comment>
<dbReference type="Gene3D" id="3.80.10.10">
    <property type="entry name" value="Ribonuclease Inhibitor"/>
    <property type="match status" value="1"/>
</dbReference>
<gene>
    <name evidence="1" type="ORF">FWILDA_LOCUS5116</name>
</gene>
<dbReference type="EMBL" id="CAMKVN010000828">
    <property type="protein sequence ID" value="CAI2171510.1"/>
    <property type="molecule type" value="Genomic_DNA"/>
</dbReference>
<dbReference type="OrthoDB" id="2340166at2759"/>
<dbReference type="SUPFAM" id="SSF81383">
    <property type="entry name" value="F-box domain"/>
    <property type="match status" value="1"/>
</dbReference>
<keyword evidence="2" id="KW-1185">Reference proteome</keyword>
<accession>A0A9W4SJM9</accession>
<dbReference type="InterPro" id="IPR032675">
    <property type="entry name" value="LRR_dom_sf"/>
</dbReference>
<organism evidence="1 2">
    <name type="scientific">Funneliformis geosporum</name>
    <dbReference type="NCBI Taxonomy" id="1117311"/>
    <lineage>
        <taxon>Eukaryota</taxon>
        <taxon>Fungi</taxon>
        <taxon>Fungi incertae sedis</taxon>
        <taxon>Mucoromycota</taxon>
        <taxon>Glomeromycotina</taxon>
        <taxon>Glomeromycetes</taxon>
        <taxon>Glomerales</taxon>
        <taxon>Glomeraceae</taxon>
        <taxon>Funneliformis</taxon>
    </lineage>
</organism>
<dbReference type="SUPFAM" id="SSF52047">
    <property type="entry name" value="RNI-like"/>
    <property type="match status" value="1"/>
</dbReference>
<protein>
    <submittedName>
        <fullName evidence="1">19258_t:CDS:1</fullName>
    </submittedName>
</protein>
<dbReference type="AlphaFoldDB" id="A0A9W4SJM9"/>
<evidence type="ECO:0000313" key="2">
    <source>
        <dbReference type="Proteomes" id="UP001153678"/>
    </source>
</evidence>